<dbReference type="NCBIfam" id="NF006128">
    <property type="entry name" value="PRK08272.1"/>
    <property type="match status" value="1"/>
</dbReference>
<dbReference type="Gene3D" id="3.90.226.10">
    <property type="entry name" value="2-enoyl-CoA Hydratase, Chain A, domain 1"/>
    <property type="match status" value="1"/>
</dbReference>
<keyword evidence="4" id="KW-1185">Reference proteome</keyword>
<gene>
    <name evidence="3" type="ORF">HOLleu_16580</name>
</gene>
<reference evidence="3" key="1">
    <citation type="submission" date="2021-10" db="EMBL/GenBank/DDBJ databases">
        <title>Tropical sea cucumber genome reveals ecological adaptation and Cuvierian tubules defense mechanism.</title>
        <authorList>
            <person name="Chen T."/>
        </authorList>
    </citation>
    <scope>NUCLEOTIDE SEQUENCE</scope>
    <source>
        <strain evidence="3">Nanhai2018</strain>
        <tissue evidence="3">Muscle</tissue>
    </source>
</reference>
<dbReference type="AlphaFoldDB" id="A0A9Q1C4A5"/>
<dbReference type="InterPro" id="IPR029045">
    <property type="entry name" value="ClpP/crotonase-like_dom_sf"/>
</dbReference>
<accession>A0A9Q1C4A5</accession>
<dbReference type="PANTHER" id="PTHR43802">
    <property type="entry name" value="ENOYL-COA HYDRATASE"/>
    <property type="match status" value="1"/>
</dbReference>
<dbReference type="PANTHER" id="PTHR43802:SF1">
    <property type="entry name" value="IP11341P-RELATED"/>
    <property type="match status" value="1"/>
</dbReference>
<sequence>MSASRFLTVLNHSLRASLASRHLQGLRFLSTSTIRPVNCCQDEGEPSYKTVLYHVKDRVAYITLNRPEHLNAINYDMPGEIKAAVKRANNDDTVKVIILAGKGRAFCAGYDLKMSVERERGEDNIGNQKMPWDPYEDYRIAYFCTKSFMSLWHSYKPTIAKIHGYGIAGGSDMALCTDMVIMAEDAKIGYPPTRVWGCPTTAMWTFRLGPEKAKRMMLTGDLISGTEAAKMGLVLEAVPADKLDETVQKLADRMKTVPANQLFFQKQVVNQVAEQMGLFQAQRLSSLFDGMTRHSPEGLAFQKYSLAHGFKNAVKLRDSGEMDWTEEAKKYVKE</sequence>
<evidence type="ECO:0000256" key="2">
    <source>
        <dbReference type="RuleBase" id="RU003707"/>
    </source>
</evidence>
<dbReference type="OrthoDB" id="448450at2759"/>
<dbReference type="SUPFAM" id="SSF52096">
    <property type="entry name" value="ClpP/crotonase"/>
    <property type="match status" value="1"/>
</dbReference>
<comment type="similarity">
    <text evidence="1 2">Belongs to the enoyl-CoA hydratase/isomerase family.</text>
</comment>
<organism evidence="3 4">
    <name type="scientific">Holothuria leucospilota</name>
    <name type="common">Black long sea cucumber</name>
    <name type="synonym">Mertensiothuria leucospilota</name>
    <dbReference type="NCBI Taxonomy" id="206669"/>
    <lineage>
        <taxon>Eukaryota</taxon>
        <taxon>Metazoa</taxon>
        <taxon>Echinodermata</taxon>
        <taxon>Eleutherozoa</taxon>
        <taxon>Echinozoa</taxon>
        <taxon>Holothuroidea</taxon>
        <taxon>Aspidochirotacea</taxon>
        <taxon>Aspidochirotida</taxon>
        <taxon>Holothuriidae</taxon>
        <taxon>Holothuria</taxon>
    </lineage>
</organism>
<name>A0A9Q1C4A5_HOLLE</name>
<evidence type="ECO:0000256" key="1">
    <source>
        <dbReference type="ARBA" id="ARBA00005254"/>
    </source>
</evidence>
<dbReference type="Pfam" id="PF00378">
    <property type="entry name" value="ECH_1"/>
    <property type="match status" value="1"/>
</dbReference>
<proteinExistence type="inferred from homology"/>
<dbReference type="GO" id="GO:0003824">
    <property type="term" value="F:catalytic activity"/>
    <property type="evidence" value="ECO:0007669"/>
    <property type="project" value="InterPro"/>
</dbReference>
<protein>
    <submittedName>
        <fullName evidence="3">Enoyl-CoA hydratase, mitochondrial</fullName>
    </submittedName>
</protein>
<evidence type="ECO:0000313" key="4">
    <source>
        <dbReference type="Proteomes" id="UP001152320"/>
    </source>
</evidence>
<evidence type="ECO:0000313" key="3">
    <source>
        <dbReference type="EMBL" id="KAJ8039003.1"/>
    </source>
</evidence>
<dbReference type="PROSITE" id="PS00166">
    <property type="entry name" value="ENOYL_COA_HYDRATASE"/>
    <property type="match status" value="1"/>
</dbReference>
<dbReference type="Proteomes" id="UP001152320">
    <property type="component" value="Chromosome 7"/>
</dbReference>
<dbReference type="InterPro" id="IPR018376">
    <property type="entry name" value="Enoyl-CoA_hyd/isom_CS"/>
</dbReference>
<dbReference type="InterPro" id="IPR001753">
    <property type="entry name" value="Enoyl-CoA_hydra/iso"/>
</dbReference>
<comment type="caution">
    <text evidence="3">The sequence shown here is derived from an EMBL/GenBank/DDBJ whole genome shotgun (WGS) entry which is preliminary data.</text>
</comment>
<dbReference type="EMBL" id="JAIZAY010000007">
    <property type="protein sequence ID" value="KAJ8039003.1"/>
    <property type="molecule type" value="Genomic_DNA"/>
</dbReference>
<dbReference type="CDD" id="cd06558">
    <property type="entry name" value="crotonase-like"/>
    <property type="match status" value="1"/>
</dbReference>